<dbReference type="Pfam" id="PF17058">
    <property type="entry name" value="MBR1"/>
    <property type="match status" value="1"/>
</dbReference>
<gene>
    <name evidence="4" type="primary">NCAS0A05330</name>
    <name evidence="4" type="ordered locus">NCAS_0A05330</name>
</gene>
<name>G0V6J6_NAUCA</name>
<dbReference type="InterPro" id="IPR031443">
    <property type="entry name" value="Mbr1"/>
</dbReference>
<reference key="2">
    <citation type="submission" date="2011-08" db="EMBL/GenBank/DDBJ databases">
        <title>Genome sequence of Naumovozyma castellii.</title>
        <authorList>
            <person name="Gordon J.L."/>
            <person name="Armisen D."/>
            <person name="Proux-Wera E."/>
            <person name="OhEigeartaigh S.S."/>
            <person name="Byrne K.P."/>
            <person name="Wolfe K.H."/>
        </authorList>
    </citation>
    <scope>NUCLEOTIDE SEQUENCE</scope>
    <source>
        <strain>Type strain:CBS 4309</strain>
    </source>
</reference>
<feature type="region of interest" description="Disordered" evidence="3">
    <location>
        <begin position="1"/>
        <end position="26"/>
    </location>
</feature>
<protein>
    <submittedName>
        <fullName evidence="4">Uncharacterized protein</fullName>
    </submittedName>
</protein>
<evidence type="ECO:0000256" key="2">
    <source>
        <dbReference type="ARBA" id="ARBA00022553"/>
    </source>
</evidence>
<keyword evidence="5" id="KW-1185">Reference proteome</keyword>
<evidence type="ECO:0000256" key="3">
    <source>
        <dbReference type="SAM" id="MobiDB-lite"/>
    </source>
</evidence>
<evidence type="ECO:0000256" key="1">
    <source>
        <dbReference type="ARBA" id="ARBA00008990"/>
    </source>
</evidence>
<organism evidence="4 5">
    <name type="scientific">Naumovozyma castellii</name>
    <name type="common">Yeast</name>
    <name type="synonym">Saccharomyces castellii</name>
    <dbReference type="NCBI Taxonomy" id="27288"/>
    <lineage>
        <taxon>Eukaryota</taxon>
        <taxon>Fungi</taxon>
        <taxon>Dikarya</taxon>
        <taxon>Ascomycota</taxon>
        <taxon>Saccharomycotina</taxon>
        <taxon>Saccharomycetes</taxon>
        <taxon>Saccharomycetales</taxon>
        <taxon>Saccharomycetaceae</taxon>
        <taxon>Naumovozyma</taxon>
    </lineage>
</organism>
<feature type="compositionally biased region" description="Polar residues" evidence="3">
    <location>
        <begin position="302"/>
        <end position="318"/>
    </location>
</feature>
<keyword evidence="2" id="KW-0597">Phosphoprotein</keyword>
<feature type="region of interest" description="Disordered" evidence="3">
    <location>
        <begin position="294"/>
        <end position="356"/>
    </location>
</feature>
<comment type="similarity">
    <text evidence="1">Belongs to the ISF1/MBR1 family.</text>
</comment>
<dbReference type="Proteomes" id="UP000001640">
    <property type="component" value="Chromosome 1"/>
</dbReference>
<accession>G0V6J6</accession>
<dbReference type="FunCoup" id="G0V6J6">
    <property type="interactions" value="41"/>
</dbReference>
<dbReference type="InParanoid" id="G0V6J6"/>
<dbReference type="EMBL" id="HE576752">
    <property type="protein sequence ID" value="CCC67091.1"/>
    <property type="molecule type" value="Genomic_DNA"/>
</dbReference>
<dbReference type="OMA" id="PNGANEV"/>
<reference evidence="4 5" key="1">
    <citation type="journal article" date="2011" name="Proc. Natl. Acad. Sci. U.S.A.">
        <title>Evolutionary erosion of yeast sex chromosomes by mating-type switching accidents.</title>
        <authorList>
            <person name="Gordon J.L."/>
            <person name="Armisen D."/>
            <person name="Proux-Wera E."/>
            <person name="Oheigeartaigh S.S."/>
            <person name="Byrne K.P."/>
            <person name="Wolfe K.H."/>
        </authorList>
    </citation>
    <scope>NUCLEOTIDE SEQUENCE [LARGE SCALE GENOMIC DNA]</scope>
    <source>
        <strain evidence="5">ATCC 76901 / BCRC 22586 / CBS 4309 / NBRC 1992 / NRRL Y-12630</strain>
    </source>
</reference>
<dbReference type="GeneID" id="96900573"/>
<dbReference type="OrthoDB" id="4033526at2759"/>
<evidence type="ECO:0000313" key="4">
    <source>
        <dbReference type="EMBL" id="CCC67091.1"/>
    </source>
</evidence>
<proteinExistence type="inferred from homology"/>
<feature type="compositionally biased region" description="Polar residues" evidence="3">
    <location>
        <begin position="15"/>
        <end position="26"/>
    </location>
</feature>
<evidence type="ECO:0000313" key="5">
    <source>
        <dbReference type="Proteomes" id="UP000001640"/>
    </source>
</evidence>
<dbReference type="HOGENOM" id="CLU_778649_0_0_1"/>
<dbReference type="AlphaFoldDB" id="G0V6J6"/>
<dbReference type="KEGG" id="ncs:NCAS_0A05330"/>
<dbReference type="RefSeq" id="XP_003673475.1">
    <property type="nucleotide sequence ID" value="XM_003673427.1"/>
</dbReference>
<sequence length="356" mass="39976">MADICKIDPNGANEVGSNSSKSQTPTSKICRNNICCLNMFERAVQDPCCQACDMEDENNSEDLFQNYTAIRELERSDKSLSPLNETFYQTDEVDPLEENGRGAGKSTDLPSNIMQLNDPLRQQPSRHHRRAATLSTSKYTIHNENGNDNDNNDTNPLFLKQRMKPQDLRKIKTAPYFDTGCMSELPNKPNYQINSSPFFLRNSRRNSCNLIHQMSRKPTQSEPRPYSSMSANARQENNKIDTFSDYIADSPNGQRSLSQVSCAAIPTHLYGLEKYVTSELDAMSSTDEYKIESKCEDAEQVRGTSVSSSQLMTGNEPLTMNVRRRSSNNKGGSISNPRHRKKSFIEASLGSSFSST</sequence>